<accession>A0A8G2BLQ2</accession>
<dbReference type="SUPFAM" id="SSF50346">
    <property type="entry name" value="PRC-barrel domain"/>
    <property type="match status" value="1"/>
</dbReference>
<dbReference type="InterPro" id="IPR027275">
    <property type="entry name" value="PRC-brl_dom"/>
</dbReference>
<evidence type="ECO:0000313" key="3">
    <source>
        <dbReference type="EMBL" id="SDG09444.1"/>
    </source>
</evidence>
<gene>
    <name evidence="3" type="ORF">SAMN05660686_03337</name>
</gene>
<dbReference type="InterPro" id="IPR011033">
    <property type="entry name" value="PRC_barrel-like_sf"/>
</dbReference>
<dbReference type="Proteomes" id="UP000198615">
    <property type="component" value="Unassembled WGS sequence"/>
</dbReference>
<feature type="signal peptide" evidence="1">
    <location>
        <begin position="1"/>
        <end position="29"/>
    </location>
</feature>
<organism evidence="3 4">
    <name type="scientific">Thalassobaculum litoreum DSM 18839</name>
    <dbReference type="NCBI Taxonomy" id="1123362"/>
    <lineage>
        <taxon>Bacteria</taxon>
        <taxon>Pseudomonadati</taxon>
        <taxon>Pseudomonadota</taxon>
        <taxon>Alphaproteobacteria</taxon>
        <taxon>Rhodospirillales</taxon>
        <taxon>Thalassobaculaceae</taxon>
        <taxon>Thalassobaculum</taxon>
    </lineage>
</organism>
<protein>
    <submittedName>
        <fullName evidence="3">Sporulation protein YlmC, PRC-barrel domain family</fullName>
    </submittedName>
</protein>
<dbReference type="EMBL" id="FNBW01000010">
    <property type="protein sequence ID" value="SDG09444.1"/>
    <property type="molecule type" value="Genomic_DNA"/>
</dbReference>
<dbReference type="Gene3D" id="2.30.30.240">
    <property type="entry name" value="PRC-barrel domain"/>
    <property type="match status" value="1"/>
</dbReference>
<sequence>MRRKLLAGAGALSLAVAALAIVPSAPVQADTSVVVVDATDLYRSPSTGNGPRLSELSGQAVYSNSGKQLGVIEDFAIGRGGEVVAVVDTDNGPLDELFEAGDDDMLIIPLRELRTAPMASLHGAQ</sequence>
<keyword evidence="4" id="KW-1185">Reference proteome</keyword>
<dbReference type="Pfam" id="PF05239">
    <property type="entry name" value="PRC"/>
    <property type="match status" value="1"/>
</dbReference>
<comment type="caution">
    <text evidence="3">The sequence shown here is derived from an EMBL/GenBank/DDBJ whole genome shotgun (WGS) entry which is preliminary data.</text>
</comment>
<name>A0A8G2BLQ2_9PROT</name>
<reference evidence="3 4" key="1">
    <citation type="submission" date="2016-10" db="EMBL/GenBank/DDBJ databases">
        <authorList>
            <person name="Varghese N."/>
            <person name="Submissions S."/>
        </authorList>
    </citation>
    <scope>NUCLEOTIDE SEQUENCE [LARGE SCALE GENOMIC DNA]</scope>
    <source>
        <strain evidence="3 4">DSM 18839</strain>
    </source>
</reference>
<proteinExistence type="predicted"/>
<evidence type="ECO:0000259" key="2">
    <source>
        <dbReference type="Pfam" id="PF05239"/>
    </source>
</evidence>
<feature type="chain" id="PRO_5034558840" evidence="1">
    <location>
        <begin position="30"/>
        <end position="125"/>
    </location>
</feature>
<feature type="domain" description="PRC-barrel" evidence="2">
    <location>
        <begin position="52"/>
        <end position="109"/>
    </location>
</feature>
<evidence type="ECO:0000313" key="4">
    <source>
        <dbReference type="Proteomes" id="UP000198615"/>
    </source>
</evidence>
<keyword evidence="1" id="KW-0732">Signal</keyword>
<evidence type="ECO:0000256" key="1">
    <source>
        <dbReference type="SAM" id="SignalP"/>
    </source>
</evidence>
<dbReference type="RefSeq" id="WP_093151985.1">
    <property type="nucleotide sequence ID" value="NZ_FNBW01000010.1"/>
</dbReference>
<dbReference type="AlphaFoldDB" id="A0A8G2BLQ2"/>